<keyword evidence="1" id="KW-0732">Signal</keyword>
<evidence type="ECO:0000313" key="3">
    <source>
        <dbReference type="EMBL" id="ORY97485.1"/>
    </source>
</evidence>
<dbReference type="GO" id="GO:0016810">
    <property type="term" value="F:hydrolase activity, acting on carbon-nitrogen (but not peptide) bonds"/>
    <property type="evidence" value="ECO:0007669"/>
    <property type="project" value="InterPro"/>
</dbReference>
<evidence type="ECO:0000256" key="1">
    <source>
        <dbReference type="SAM" id="SignalP"/>
    </source>
</evidence>
<dbReference type="OMA" id="EQNRAPY"/>
<dbReference type="PANTHER" id="PTHR45985:SF3">
    <property type="entry name" value="CHITIN DEACETYLASE-LIKE 4"/>
    <property type="match status" value="1"/>
</dbReference>
<dbReference type="OrthoDB" id="504708at2759"/>
<keyword evidence="4" id="KW-1185">Reference proteome</keyword>
<dbReference type="CDD" id="cd10919">
    <property type="entry name" value="CE4_CDA_like"/>
    <property type="match status" value="1"/>
</dbReference>
<feature type="signal peptide" evidence="1">
    <location>
        <begin position="1"/>
        <end position="25"/>
    </location>
</feature>
<dbReference type="PANTHER" id="PTHR45985">
    <property type="match status" value="1"/>
</dbReference>
<dbReference type="SUPFAM" id="SSF88713">
    <property type="entry name" value="Glycoside hydrolase/deacetylase"/>
    <property type="match status" value="1"/>
</dbReference>
<dbReference type="InterPro" id="IPR052740">
    <property type="entry name" value="CE4"/>
</dbReference>
<protein>
    <recommendedName>
        <fullName evidence="2">NodB homology domain-containing protein</fullName>
    </recommendedName>
</protein>
<sequence length="481" mass="52243">MRPTSTRKNVARFGLLLAAISTVWAQEGAAVPQQQGAAAASYSCDPNVCQIANGCHCASKDPPGGLSPKDTPQFVTITFDDSIQPTLAKTAYDLLNVSNPNGCSARGTWFVSMQYTDFSLVQQWSAAGHEVADHTFSHVGRPSEQEIASCRSMLNTYGGIPNNKIQGFRAPFLNYTSETLTTLKKLGISYDSSASAIPSDAYWPYTLDYGMANDCWTGICGAKVPGLWEIPMYAVPDANGIPQLMDVYMSGEPQDMHKWSMDAFNTHYSGTRQPFGIYIHPTHLTSYPGLPDPKPKVDGLIAFIKEIAQKPDVWLVTNQQLLQWMKNPVKASELAKQDYMRCQAPVINKEICNGLDDDGNKEIDENLPNSCNFGTTTFKTCFNCPSTAPTLEKPTPPPAVQNGTQGYRYDLPDNCDTVWWDPIGNQCLCSSATCQYKDTAVAVMPAGDKDVNGQGHGNTAALLTPAAAIVPLTIAVAARLL</sequence>
<dbReference type="AlphaFoldDB" id="A0A1X2HEV2"/>
<dbReference type="InterPro" id="IPR002509">
    <property type="entry name" value="NODB_dom"/>
</dbReference>
<comment type="caution">
    <text evidence="3">The sequence shown here is derived from an EMBL/GenBank/DDBJ whole genome shotgun (WGS) entry which is preliminary data.</text>
</comment>
<evidence type="ECO:0000259" key="2">
    <source>
        <dbReference type="Pfam" id="PF01522"/>
    </source>
</evidence>
<dbReference type="EMBL" id="MCGN01000004">
    <property type="protein sequence ID" value="ORY97485.1"/>
    <property type="molecule type" value="Genomic_DNA"/>
</dbReference>
<evidence type="ECO:0000313" key="4">
    <source>
        <dbReference type="Proteomes" id="UP000242180"/>
    </source>
</evidence>
<proteinExistence type="predicted"/>
<dbReference type="InParanoid" id="A0A1X2HEV2"/>
<reference evidence="3 4" key="1">
    <citation type="submission" date="2016-07" db="EMBL/GenBank/DDBJ databases">
        <title>Pervasive Adenine N6-methylation of Active Genes in Fungi.</title>
        <authorList>
            <consortium name="DOE Joint Genome Institute"/>
            <person name="Mondo S.J."/>
            <person name="Dannebaum R.O."/>
            <person name="Kuo R.C."/>
            <person name="Labutti K."/>
            <person name="Haridas S."/>
            <person name="Kuo A."/>
            <person name="Salamov A."/>
            <person name="Ahrendt S.R."/>
            <person name="Lipzen A."/>
            <person name="Sullivan W."/>
            <person name="Andreopoulos W.B."/>
            <person name="Clum A."/>
            <person name="Lindquist E."/>
            <person name="Daum C."/>
            <person name="Ramamoorthy G.K."/>
            <person name="Gryganskyi A."/>
            <person name="Culley D."/>
            <person name="Magnuson J.K."/>
            <person name="James T.Y."/>
            <person name="O'Malley M.A."/>
            <person name="Stajich J.E."/>
            <person name="Spatafora J.W."/>
            <person name="Visel A."/>
            <person name="Grigoriev I.V."/>
        </authorList>
    </citation>
    <scope>NUCLEOTIDE SEQUENCE [LARGE SCALE GENOMIC DNA]</scope>
    <source>
        <strain evidence="3 4">NRRL 2496</strain>
    </source>
</reference>
<accession>A0A1X2HEV2</accession>
<dbReference type="Pfam" id="PF01522">
    <property type="entry name" value="Polysacc_deac_1"/>
    <property type="match status" value="1"/>
</dbReference>
<feature type="domain" description="NodB homology" evidence="2">
    <location>
        <begin position="70"/>
        <end position="189"/>
    </location>
</feature>
<feature type="chain" id="PRO_5012665333" description="NodB homology domain-containing protein" evidence="1">
    <location>
        <begin position="26"/>
        <end position="481"/>
    </location>
</feature>
<dbReference type="Gene3D" id="3.20.20.370">
    <property type="entry name" value="Glycoside hydrolase/deacetylase"/>
    <property type="match status" value="1"/>
</dbReference>
<gene>
    <name evidence="3" type="ORF">BCR43DRAFT_456512</name>
</gene>
<dbReference type="STRING" id="13706.A0A1X2HEV2"/>
<dbReference type="InterPro" id="IPR011330">
    <property type="entry name" value="Glyco_hydro/deAcase_b/a-brl"/>
</dbReference>
<dbReference type="GO" id="GO:0005975">
    <property type="term" value="P:carbohydrate metabolic process"/>
    <property type="evidence" value="ECO:0007669"/>
    <property type="project" value="InterPro"/>
</dbReference>
<dbReference type="Proteomes" id="UP000242180">
    <property type="component" value="Unassembled WGS sequence"/>
</dbReference>
<name>A0A1X2HEV2_SYNRA</name>
<organism evidence="3 4">
    <name type="scientific">Syncephalastrum racemosum</name>
    <name type="common">Filamentous fungus</name>
    <dbReference type="NCBI Taxonomy" id="13706"/>
    <lineage>
        <taxon>Eukaryota</taxon>
        <taxon>Fungi</taxon>
        <taxon>Fungi incertae sedis</taxon>
        <taxon>Mucoromycota</taxon>
        <taxon>Mucoromycotina</taxon>
        <taxon>Mucoromycetes</taxon>
        <taxon>Mucorales</taxon>
        <taxon>Syncephalastraceae</taxon>
        <taxon>Syncephalastrum</taxon>
    </lineage>
</organism>